<protein>
    <submittedName>
        <fullName evidence="1">Uncharacterized protein</fullName>
    </submittedName>
</protein>
<reference evidence="1 2" key="1">
    <citation type="submission" date="2020-04" db="EMBL/GenBank/DDBJ databases">
        <authorList>
            <person name="De Canck E."/>
        </authorList>
    </citation>
    <scope>NUCLEOTIDE SEQUENCE [LARGE SCALE GENOMIC DNA]</scope>
    <source>
        <strain evidence="1 2">LMG 29542</strain>
    </source>
</reference>
<proteinExistence type="predicted"/>
<dbReference type="Proteomes" id="UP000494363">
    <property type="component" value="Unassembled WGS sequence"/>
</dbReference>
<accession>A0A6J5EPW6</accession>
<evidence type="ECO:0000313" key="1">
    <source>
        <dbReference type="EMBL" id="CAB3767252.1"/>
    </source>
</evidence>
<organism evidence="1 2">
    <name type="scientific">Paraburkholderia humisilvae</name>
    <dbReference type="NCBI Taxonomy" id="627669"/>
    <lineage>
        <taxon>Bacteria</taxon>
        <taxon>Pseudomonadati</taxon>
        <taxon>Pseudomonadota</taxon>
        <taxon>Betaproteobacteria</taxon>
        <taxon>Burkholderiales</taxon>
        <taxon>Burkholderiaceae</taxon>
        <taxon>Paraburkholderia</taxon>
    </lineage>
</organism>
<name>A0A6J5EPW6_9BURK</name>
<gene>
    <name evidence="1" type="ORF">LMG29542_05565</name>
</gene>
<keyword evidence="2" id="KW-1185">Reference proteome</keyword>
<dbReference type="EMBL" id="CADIKH010000032">
    <property type="protein sequence ID" value="CAB3767252.1"/>
    <property type="molecule type" value="Genomic_DNA"/>
</dbReference>
<sequence length="136" mass="15118">MGDGMARTTLRLVWTYSPVVASKLLADTDGATQVQSDIRSTAVAESARQIPYFLVLRAGHECYVLDVHRGLIRRGASQLLKVFARRHSIAQALDEAVWDAFSSAHEFSAEERATRCMFSLVAGRETPHQLELLTML</sequence>
<evidence type="ECO:0000313" key="2">
    <source>
        <dbReference type="Proteomes" id="UP000494363"/>
    </source>
</evidence>
<dbReference type="AlphaFoldDB" id="A0A6J5EPW6"/>